<evidence type="ECO:0000313" key="5">
    <source>
        <dbReference type="Proteomes" id="UP000241890"/>
    </source>
</evidence>
<dbReference type="OrthoDB" id="26838at2759"/>
<sequence>MSAVRAVAEQVHGHIWNQTGHKVDSGAVLALLSKDLQNQIKKIYSNKPVAKLRENFPDLFLREGKHLRALAPPSASAEGTPSVNTTNKSRPTFANVAKEDAAWHLRIRSEANMQQDDSIVDESLRRMLPLEVLTFVENVLDPEARARLRDISLDVGRPSHCWIAGPSHRERVDILQEGTTEPLVTTPEMLSHILRDIPPPGHDNRTGPADGLHRVSVLRNIAGEVYGATIRVARVMIGSAMILQDILDGQDSVLIVGPPGSGKTTLIRDMARRLAETRSVFVVDTSNEIGGNTDGSALEALGYARRAMVATRDEQQHVMIEVLQNHSPDVMVIDEIGRSREVEAAATTRERAVRLIASAHGSSLESLLANRQLAGLIGGVTSLTLGDMEARNWQKKRGTSHLTKVVRQRRNKAIFDSIVFLDPRPNAPMQIVHNVSQAIDNLLDGMPYEIELRHMLPAGERFDPQQLTSLPILAPDVDEIDDHDRVLGVKLSSEHFSNTGIKFI</sequence>
<dbReference type="InterPro" id="IPR027417">
    <property type="entry name" value="P-loop_NTPase"/>
</dbReference>
<dbReference type="AlphaFoldDB" id="A0A2R5GYV9"/>
<keyword evidence="5" id="KW-1185">Reference proteome</keyword>
<keyword evidence="2" id="KW-0067">ATP-binding</keyword>
<evidence type="ECO:0000259" key="3">
    <source>
        <dbReference type="SMART" id="SM00382"/>
    </source>
</evidence>
<dbReference type="PANTHER" id="PTHR20953:SF3">
    <property type="entry name" value="P-LOOP CONTAINING NUCLEOSIDE TRIPHOSPHATE HYDROLASES SUPERFAMILY PROTEIN"/>
    <property type="match status" value="1"/>
</dbReference>
<gene>
    <name evidence="4" type="ORF">FCC1311_101462</name>
</gene>
<reference evidence="4 5" key="1">
    <citation type="submission" date="2017-12" db="EMBL/GenBank/DDBJ databases">
        <title>Sequencing, de novo assembly and annotation of complete genome of a new Thraustochytrid species, strain FCC1311.</title>
        <authorList>
            <person name="Sedici K."/>
            <person name="Godart F."/>
            <person name="Aiese Cigliano R."/>
            <person name="Sanseverino W."/>
            <person name="Barakat M."/>
            <person name="Ortet P."/>
            <person name="Marechal E."/>
            <person name="Cagnac O."/>
            <person name="Amato A."/>
        </authorList>
    </citation>
    <scope>NUCLEOTIDE SEQUENCE [LARGE SCALE GENOMIC DNA]</scope>
</reference>
<comment type="caution">
    <text evidence="4">The sequence shown here is derived from an EMBL/GenBank/DDBJ whole genome shotgun (WGS) entry which is preliminary data.</text>
</comment>
<organism evidence="4 5">
    <name type="scientific">Hondaea fermentalgiana</name>
    <dbReference type="NCBI Taxonomy" id="2315210"/>
    <lineage>
        <taxon>Eukaryota</taxon>
        <taxon>Sar</taxon>
        <taxon>Stramenopiles</taxon>
        <taxon>Bigyra</taxon>
        <taxon>Labyrinthulomycetes</taxon>
        <taxon>Thraustochytrida</taxon>
        <taxon>Thraustochytriidae</taxon>
        <taxon>Hondaea</taxon>
    </lineage>
</organism>
<dbReference type="Pfam" id="PF19568">
    <property type="entry name" value="Spore_III_AA"/>
    <property type="match status" value="1"/>
</dbReference>
<dbReference type="InterPro" id="IPR045735">
    <property type="entry name" value="Spore_III_AA_AAA+_ATPase"/>
</dbReference>
<evidence type="ECO:0000256" key="2">
    <source>
        <dbReference type="ARBA" id="ARBA00022840"/>
    </source>
</evidence>
<accession>A0A2R5GYV9</accession>
<dbReference type="PANTHER" id="PTHR20953">
    <property type="entry name" value="KINASE-RELATED"/>
    <property type="match status" value="1"/>
</dbReference>
<protein>
    <submittedName>
        <fullName evidence="4">AAA</fullName>
    </submittedName>
</protein>
<dbReference type="SMART" id="SM00382">
    <property type="entry name" value="AAA"/>
    <property type="match status" value="1"/>
</dbReference>
<evidence type="ECO:0000256" key="1">
    <source>
        <dbReference type="ARBA" id="ARBA00022741"/>
    </source>
</evidence>
<dbReference type="SUPFAM" id="SSF52540">
    <property type="entry name" value="P-loop containing nucleoside triphosphate hydrolases"/>
    <property type="match status" value="1"/>
</dbReference>
<dbReference type="Proteomes" id="UP000241890">
    <property type="component" value="Unassembled WGS sequence"/>
</dbReference>
<dbReference type="GO" id="GO:0005524">
    <property type="term" value="F:ATP binding"/>
    <property type="evidence" value="ECO:0007669"/>
    <property type="project" value="UniProtKB-KW"/>
</dbReference>
<feature type="domain" description="AAA+ ATPase" evidence="3">
    <location>
        <begin position="249"/>
        <end position="379"/>
    </location>
</feature>
<dbReference type="EMBL" id="BEYU01000174">
    <property type="protein sequence ID" value="GBG33923.1"/>
    <property type="molecule type" value="Genomic_DNA"/>
</dbReference>
<dbReference type="InterPro" id="IPR003593">
    <property type="entry name" value="AAA+_ATPase"/>
</dbReference>
<proteinExistence type="predicted"/>
<dbReference type="InParanoid" id="A0A2R5GYV9"/>
<evidence type="ECO:0000313" key="4">
    <source>
        <dbReference type="EMBL" id="GBG33923.1"/>
    </source>
</evidence>
<name>A0A2R5GYV9_9STRA</name>
<dbReference type="Gene3D" id="3.40.50.300">
    <property type="entry name" value="P-loop containing nucleotide triphosphate hydrolases"/>
    <property type="match status" value="1"/>
</dbReference>
<keyword evidence="1" id="KW-0547">Nucleotide-binding</keyword>
<dbReference type="CDD" id="cd00009">
    <property type="entry name" value="AAA"/>
    <property type="match status" value="1"/>
</dbReference>